<dbReference type="InterPro" id="IPR002686">
    <property type="entry name" value="Transposase_17"/>
</dbReference>
<evidence type="ECO:0000313" key="3">
    <source>
        <dbReference type="Proteomes" id="UP000326671"/>
    </source>
</evidence>
<dbReference type="Pfam" id="PF01797">
    <property type="entry name" value="Y1_Tnp"/>
    <property type="match status" value="1"/>
</dbReference>
<dbReference type="Proteomes" id="UP000326671">
    <property type="component" value="Unassembled WGS sequence"/>
</dbReference>
<proteinExistence type="predicted"/>
<sequence>MDYHTKNHSKFLLMCHLIFVCKYRKKLLIQLGNDVKQLMHDIANRYHIRIVEMEVDKEPIHLLIQYEPKMSIPEIVRLLKQMTTFHIWKQHETYLSKHFWKKRTFWSDGYFACSIGNVSRETIQKYIQEQG</sequence>
<dbReference type="Gene3D" id="3.30.70.1290">
    <property type="entry name" value="Transposase IS200-like"/>
    <property type="match status" value="1"/>
</dbReference>
<dbReference type="AlphaFoldDB" id="A0A5J5HGJ9"/>
<dbReference type="GO" id="GO:0006313">
    <property type="term" value="P:DNA transposition"/>
    <property type="evidence" value="ECO:0007669"/>
    <property type="project" value="InterPro"/>
</dbReference>
<dbReference type="SUPFAM" id="SSF143422">
    <property type="entry name" value="Transposase IS200-like"/>
    <property type="match status" value="1"/>
</dbReference>
<dbReference type="EMBL" id="VYKL01000030">
    <property type="protein sequence ID" value="KAA9019976.1"/>
    <property type="molecule type" value="Genomic_DNA"/>
</dbReference>
<comment type="caution">
    <text evidence="2">The sequence shown here is derived from an EMBL/GenBank/DDBJ whole genome shotgun (WGS) entry which is preliminary data.</text>
</comment>
<keyword evidence="3" id="KW-1185">Reference proteome</keyword>
<dbReference type="PANTHER" id="PTHR33360">
    <property type="entry name" value="TRANSPOSASE FOR INSERTION SEQUENCE ELEMENT IS200"/>
    <property type="match status" value="1"/>
</dbReference>
<evidence type="ECO:0000259" key="1">
    <source>
        <dbReference type="SMART" id="SM01321"/>
    </source>
</evidence>
<dbReference type="InterPro" id="IPR036515">
    <property type="entry name" value="Transposase_17_sf"/>
</dbReference>
<dbReference type="PANTHER" id="PTHR33360:SF4">
    <property type="entry name" value="TRANSPOSASE IS200-LIKE PROTEIN"/>
    <property type="match status" value="1"/>
</dbReference>
<dbReference type="OrthoDB" id="9798161at2"/>
<accession>A0A5J5HGJ9</accession>
<name>A0A5J5HGJ9_9BACI</name>
<dbReference type="GO" id="GO:0004803">
    <property type="term" value="F:transposase activity"/>
    <property type="evidence" value="ECO:0007669"/>
    <property type="project" value="InterPro"/>
</dbReference>
<dbReference type="GO" id="GO:0003677">
    <property type="term" value="F:DNA binding"/>
    <property type="evidence" value="ECO:0007669"/>
    <property type="project" value="InterPro"/>
</dbReference>
<organism evidence="2 3">
    <name type="scientific">Niallia endozanthoxylica</name>
    <dbReference type="NCBI Taxonomy" id="2036016"/>
    <lineage>
        <taxon>Bacteria</taxon>
        <taxon>Bacillati</taxon>
        <taxon>Bacillota</taxon>
        <taxon>Bacilli</taxon>
        <taxon>Bacillales</taxon>
        <taxon>Bacillaceae</taxon>
        <taxon>Niallia</taxon>
    </lineage>
</organism>
<dbReference type="SMART" id="SM01321">
    <property type="entry name" value="Y1_Tnp"/>
    <property type="match status" value="1"/>
</dbReference>
<gene>
    <name evidence="2" type="primary">tnpA</name>
    <name evidence="2" type="ORF">F4V44_18930</name>
</gene>
<feature type="domain" description="Transposase IS200-like" evidence="1">
    <location>
        <begin position="10"/>
        <end position="130"/>
    </location>
</feature>
<reference evidence="2 3" key="1">
    <citation type="submission" date="2019-09" db="EMBL/GenBank/DDBJ databases">
        <title>Whole genome sequences of isolates from the Mars Exploration Rovers.</title>
        <authorList>
            <person name="Seuylemezian A."/>
            <person name="Vaishampayan P."/>
        </authorList>
    </citation>
    <scope>NUCLEOTIDE SEQUENCE [LARGE SCALE GENOMIC DNA]</scope>
    <source>
        <strain evidence="2 3">MER_TA_151</strain>
    </source>
</reference>
<protein>
    <submittedName>
        <fullName evidence="2">IS200/IS605 family transposase</fullName>
    </submittedName>
</protein>
<dbReference type="RefSeq" id="WP_150441583.1">
    <property type="nucleotide sequence ID" value="NZ_VYKL01000030.1"/>
</dbReference>
<evidence type="ECO:0000313" key="2">
    <source>
        <dbReference type="EMBL" id="KAA9019976.1"/>
    </source>
</evidence>
<dbReference type="NCBIfam" id="NF033573">
    <property type="entry name" value="transpos_IS200"/>
    <property type="match status" value="1"/>
</dbReference>